<evidence type="ECO:0008006" key="4">
    <source>
        <dbReference type="Google" id="ProtNLM"/>
    </source>
</evidence>
<dbReference type="Proteomes" id="UP001315686">
    <property type="component" value="Unassembled WGS sequence"/>
</dbReference>
<feature type="signal peptide" evidence="1">
    <location>
        <begin position="1"/>
        <end position="19"/>
    </location>
</feature>
<evidence type="ECO:0000313" key="3">
    <source>
        <dbReference type="Proteomes" id="UP001315686"/>
    </source>
</evidence>
<proteinExistence type="predicted"/>
<gene>
    <name evidence="2" type="ORF">IV417_00825</name>
</gene>
<protein>
    <recommendedName>
        <fullName evidence="4">DUF1570 domain-containing protein</fullName>
    </recommendedName>
</protein>
<dbReference type="EMBL" id="JADQAZ010000001">
    <property type="protein sequence ID" value="MBT0955914.1"/>
    <property type="molecule type" value="Genomic_DNA"/>
</dbReference>
<dbReference type="RefSeq" id="WP_327792134.1">
    <property type="nucleotide sequence ID" value="NZ_JADQAZ010000001.1"/>
</dbReference>
<keyword evidence="3" id="KW-1185">Reference proteome</keyword>
<keyword evidence="1" id="KW-0732">Signal</keyword>
<organism evidence="2 3">
    <name type="scientific">Harenicola maris</name>
    <dbReference type="NCBI Taxonomy" id="2841044"/>
    <lineage>
        <taxon>Bacteria</taxon>
        <taxon>Pseudomonadati</taxon>
        <taxon>Pseudomonadota</taxon>
        <taxon>Alphaproteobacteria</taxon>
        <taxon>Rhodobacterales</taxon>
        <taxon>Paracoccaceae</taxon>
        <taxon>Harenicola</taxon>
    </lineage>
</organism>
<comment type="caution">
    <text evidence="2">The sequence shown here is derived from an EMBL/GenBank/DDBJ whole genome shotgun (WGS) entry which is preliminary data.</text>
</comment>
<evidence type="ECO:0000313" key="2">
    <source>
        <dbReference type="EMBL" id="MBT0955914.1"/>
    </source>
</evidence>
<reference evidence="2 3" key="1">
    <citation type="journal article" date="2021" name="Arch. Microbiol.">
        <title>Harenicola maris gen. nov., sp. nov. isolated from the Sea of Japan shallow sediments.</title>
        <authorList>
            <person name="Romanenko L.A."/>
            <person name="Kurilenko V.V."/>
            <person name="Chernysheva N.Y."/>
            <person name="Tekutyeva L.A."/>
            <person name="Velansky P.V."/>
            <person name="Svetashev V.I."/>
            <person name="Isaeva M.P."/>
        </authorList>
    </citation>
    <scope>NUCLEOTIDE SEQUENCE [LARGE SCALE GENOMIC DNA]</scope>
    <source>
        <strain evidence="2 3">KMM 3653</strain>
    </source>
</reference>
<evidence type="ECO:0000256" key="1">
    <source>
        <dbReference type="SAM" id="SignalP"/>
    </source>
</evidence>
<dbReference type="AlphaFoldDB" id="A0AAP2CK52"/>
<sequence>MRWLAVFVAVLWAAGPVGAAPLFENSVASNDIDFIRAGDPSAFHCMGYLGAHRREMPHIRRSRLFREGTHVFEMRFTDGARVEVWVTPSASLPEARRLAQQVAGPLGRLPPVLRLPLDHVVINEGDGAATAEEEAQFFILYAKNMAKRLRNHDLEETVFHEAMHASLQSRMLKSAKWRRAVKADGGFVTRYAASDRGEDFAESGLFAYTALRHPERLGAKVLAGVKAQMPARLAFFAEVFPRVGAEHRRAGAVGGCP</sequence>
<name>A0AAP2CK52_9RHOB</name>
<feature type="chain" id="PRO_5042905021" description="DUF1570 domain-containing protein" evidence="1">
    <location>
        <begin position="20"/>
        <end position="257"/>
    </location>
</feature>
<accession>A0AAP2CK52</accession>